<accession>A0A1M6MW35</accession>
<keyword evidence="2" id="KW-1003">Cell membrane</keyword>
<dbReference type="RefSeq" id="WP_073137259.1">
    <property type="nucleotide sequence ID" value="NZ_FQZF01000023.1"/>
</dbReference>
<dbReference type="GO" id="GO:0006935">
    <property type="term" value="P:chemotaxis"/>
    <property type="evidence" value="ECO:0007669"/>
    <property type="project" value="InterPro"/>
</dbReference>
<evidence type="ECO:0000259" key="10">
    <source>
        <dbReference type="PROSITE" id="PS50885"/>
    </source>
</evidence>
<evidence type="ECO:0000256" key="3">
    <source>
        <dbReference type="ARBA" id="ARBA00023224"/>
    </source>
</evidence>
<dbReference type="PANTHER" id="PTHR32089:SF112">
    <property type="entry name" value="LYSOZYME-LIKE PROTEIN-RELATED"/>
    <property type="match status" value="1"/>
</dbReference>
<evidence type="ECO:0000256" key="2">
    <source>
        <dbReference type="ARBA" id="ARBA00022519"/>
    </source>
</evidence>
<evidence type="ECO:0000259" key="9">
    <source>
        <dbReference type="PROSITE" id="PS50192"/>
    </source>
</evidence>
<feature type="domain" description="T-SNARE coiled-coil homology" evidence="9">
    <location>
        <begin position="622"/>
        <end position="684"/>
    </location>
</feature>
<comment type="subcellular location">
    <subcellularLocation>
        <location evidence="1">Cell inner membrane</location>
        <topology evidence="1">Multi-pass membrane protein</topology>
    </subcellularLocation>
</comment>
<dbReference type="InterPro" id="IPR004090">
    <property type="entry name" value="Chemotax_Me-accpt_rcpt"/>
</dbReference>
<dbReference type="PRINTS" id="PR00260">
    <property type="entry name" value="CHEMTRNSDUCR"/>
</dbReference>
<dbReference type="Gene3D" id="3.30.450.20">
    <property type="entry name" value="PAS domain"/>
    <property type="match status" value="1"/>
</dbReference>
<dbReference type="GO" id="GO:0007165">
    <property type="term" value="P:signal transduction"/>
    <property type="evidence" value="ECO:0007669"/>
    <property type="project" value="UniProtKB-KW"/>
</dbReference>
<name>A0A1M6MW35_9PROT</name>
<proteinExistence type="inferred from homology"/>
<feature type="domain" description="Methyl-accepting transducer" evidence="8">
    <location>
        <begin position="463"/>
        <end position="706"/>
    </location>
</feature>
<dbReference type="Gene3D" id="1.10.287.950">
    <property type="entry name" value="Methyl-accepting chemotaxis protein"/>
    <property type="match status" value="1"/>
</dbReference>
<dbReference type="InterPro" id="IPR003660">
    <property type="entry name" value="HAMP_dom"/>
</dbReference>
<evidence type="ECO:0000256" key="1">
    <source>
        <dbReference type="ARBA" id="ARBA00004429"/>
    </source>
</evidence>
<feature type="coiled-coil region" evidence="6">
    <location>
        <begin position="420"/>
        <end position="447"/>
    </location>
</feature>
<dbReference type="AlphaFoldDB" id="A0A1M6MW35"/>
<dbReference type="GO" id="GO:0005886">
    <property type="term" value="C:plasma membrane"/>
    <property type="evidence" value="ECO:0007669"/>
    <property type="project" value="UniProtKB-SubCell"/>
</dbReference>
<dbReference type="STRING" id="198092.SAMN02745194_03610"/>
<dbReference type="OrthoDB" id="9814362at2"/>
<dbReference type="EMBL" id="FQZF01000023">
    <property type="protein sequence ID" value="SHJ87503.1"/>
    <property type="molecule type" value="Genomic_DNA"/>
</dbReference>
<dbReference type="InterPro" id="IPR004089">
    <property type="entry name" value="MCPsignal_dom"/>
</dbReference>
<evidence type="ECO:0000256" key="4">
    <source>
        <dbReference type="ARBA" id="ARBA00029447"/>
    </source>
</evidence>
<protein>
    <submittedName>
        <fullName evidence="11">Methyl-accepting chemotaxis protein</fullName>
    </submittedName>
</protein>
<dbReference type="Pfam" id="PF00015">
    <property type="entry name" value="MCPsignal"/>
    <property type="match status" value="1"/>
</dbReference>
<dbReference type="PROSITE" id="PS50111">
    <property type="entry name" value="CHEMOTAXIS_TRANSDUC_2"/>
    <property type="match status" value="1"/>
</dbReference>
<dbReference type="PANTHER" id="PTHR32089">
    <property type="entry name" value="METHYL-ACCEPTING CHEMOTAXIS PROTEIN MCPB"/>
    <property type="match status" value="1"/>
</dbReference>
<dbReference type="SMART" id="SM00283">
    <property type="entry name" value="MA"/>
    <property type="match status" value="1"/>
</dbReference>
<dbReference type="PROSITE" id="PS50192">
    <property type="entry name" value="T_SNARE"/>
    <property type="match status" value="1"/>
</dbReference>
<dbReference type="GO" id="GO:0004888">
    <property type="term" value="F:transmembrane signaling receptor activity"/>
    <property type="evidence" value="ECO:0007669"/>
    <property type="project" value="InterPro"/>
</dbReference>
<dbReference type="Pfam" id="PF22673">
    <property type="entry name" value="MCP-like_PDC_1"/>
    <property type="match status" value="1"/>
</dbReference>
<evidence type="ECO:0000259" key="8">
    <source>
        <dbReference type="PROSITE" id="PS50111"/>
    </source>
</evidence>
<keyword evidence="7" id="KW-0472">Membrane</keyword>
<comment type="similarity">
    <text evidence="4">Belongs to the methyl-accepting chemotaxis (MCP) protein family.</text>
</comment>
<sequence length="726" mass="76383">MKIRSMQTRIALFAGACLLAGGTVLTSFNLVSASRTSDYVAENVSSVLDRRTREALASAAADRASTIRLEFRTAMNAARNMARIFSVIADDTTGAATPVAARRQQINEILKRVLESEPRFNGTYTAWEPNALDGLDAEYRNRRETGTDGTGRFIPYWNRGQGGRIAMQPLVEYDSRELHPNGVMKGGWYIGPQETGAESVLDPLPYVVQGRNVNLATLSVPIVNGGRFLGVAGADFDLEFVQGLATQAARQLFGGRAEVTILSNMGLVVADSARPQLIGRSFEAGSGNWRSDLDVIRRGEPQVNLDEATGRFRVFSPITMAGTGKPWAVLIQVPRDVALSEVTALQQSLAGRNASAATWQLLTAGAVLAIGIALALFVARGMARPVRACASFAEGVAGGRLDQRLEVTQEDEVGVLAKALREMQDTLQAAALQREQQEAEAAGLRKSLMQSLAAELDASMTDVVAGLDTAARTMGQTARAMNSSAEQTAEQAVSVFRSADRASTNVLAVANATEQLTASVQEISLQVQRSTVVVQQAVESAEQANGQVTGLTATAEQIGNIVRLISNIAAQTNLLALNATIEAARAGDAGKGFAVVAGEVKSLAAQTARATEDISNQVSDMQRVTAETVGVIRNVSAVVGQMNEIATTIASAIEEQHAATKEIASNVAQASDGTRAVTDTIGSVSQAATETGASAGQLLGAAEHLTKQAVELRGTVTSFVGKLGAA</sequence>
<keyword evidence="7" id="KW-1133">Transmembrane helix</keyword>
<dbReference type="Pfam" id="PF00672">
    <property type="entry name" value="HAMP"/>
    <property type="match status" value="1"/>
</dbReference>
<evidence type="ECO:0000256" key="6">
    <source>
        <dbReference type="SAM" id="Coils"/>
    </source>
</evidence>
<feature type="transmembrane region" description="Helical" evidence="7">
    <location>
        <begin position="357"/>
        <end position="378"/>
    </location>
</feature>
<evidence type="ECO:0000256" key="5">
    <source>
        <dbReference type="PROSITE-ProRule" id="PRU00284"/>
    </source>
</evidence>
<keyword evidence="3 5" id="KW-0807">Transducer</keyword>
<evidence type="ECO:0000313" key="12">
    <source>
        <dbReference type="Proteomes" id="UP000184387"/>
    </source>
</evidence>
<evidence type="ECO:0000313" key="11">
    <source>
        <dbReference type="EMBL" id="SHJ87503.1"/>
    </source>
</evidence>
<dbReference type="InterPro" id="IPR000727">
    <property type="entry name" value="T_SNARE_dom"/>
</dbReference>
<reference evidence="11 12" key="1">
    <citation type="submission" date="2016-11" db="EMBL/GenBank/DDBJ databases">
        <authorList>
            <person name="Jaros S."/>
            <person name="Januszkiewicz K."/>
            <person name="Wedrychowicz H."/>
        </authorList>
    </citation>
    <scope>NUCLEOTIDE SEQUENCE [LARGE SCALE GENOMIC DNA]</scope>
    <source>
        <strain evidence="11 12">DSM 14916</strain>
    </source>
</reference>
<dbReference type="Proteomes" id="UP000184387">
    <property type="component" value="Unassembled WGS sequence"/>
</dbReference>
<organism evidence="11 12">
    <name type="scientific">Muricoccus roseus</name>
    <dbReference type="NCBI Taxonomy" id="198092"/>
    <lineage>
        <taxon>Bacteria</taxon>
        <taxon>Pseudomonadati</taxon>
        <taxon>Pseudomonadota</taxon>
        <taxon>Alphaproteobacteria</taxon>
        <taxon>Acetobacterales</taxon>
        <taxon>Roseomonadaceae</taxon>
        <taxon>Muricoccus</taxon>
    </lineage>
</organism>
<dbReference type="CDD" id="cd12913">
    <property type="entry name" value="PDC1_MCP_like"/>
    <property type="match status" value="1"/>
</dbReference>
<feature type="domain" description="HAMP" evidence="10">
    <location>
        <begin position="380"/>
        <end position="432"/>
    </location>
</feature>
<keyword evidence="12" id="KW-1185">Reference proteome</keyword>
<keyword evidence="7" id="KW-0812">Transmembrane</keyword>
<keyword evidence="2" id="KW-0997">Cell inner membrane</keyword>
<dbReference type="PROSITE" id="PS50885">
    <property type="entry name" value="HAMP"/>
    <property type="match status" value="1"/>
</dbReference>
<dbReference type="SUPFAM" id="SSF58104">
    <property type="entry name" value="Methyl-accepting chemotaxis protein (MCP) signaling domain"/>
    <property type="match status" value="1"/>
</dbReference>
<dbReference type="CDD" id="cd06225">
    <property type="entry name" value="HAMP"/>
    <property type="match status" value="1"/>
</dbReference>
<keyword evidence="6" id="KW-0175">Coiled coil</keyword>
<evidence type="ECO:0000256" key="7">
    <source>
        <dbReference type="SAM" id="Phobius"/>
    </source>
</evidence>
<dbReference type="Gene3D" id="6.10.340.10">
    <property type="match status" value="1"/>
</dbReference>
<dbReference type="SMART" id="SM00304">
    <property type="entry name" value="HAMP"/>
    <property type="match status" value="1"/>
</dbReference>
<gene>
    <name evidence="11" type="ORF">SAMN02745194_03610</name>
</gene>